<protein>
    <recommendedName>
        <fullName evidence="2">GTP cyclohydrolase 1 type 2 homolog</fullName>
    </recommendedName>
</protein>
<keyword evidence="6" id="KW-1185">Reference proteome</keyword>
<comment type="caution">
    <text evidence="5">The sequence shown here is derived from an EMBL/GenBank/DDBJ whole genome shotgun (WGS) entry which is preliminary data.</text>
</comment>
<dbReference type="Pfam" id="PF01784">
    <property type="entry name" value="DUF34_NIF3"/>
    <property type="match status" value="1"/>
</dbReference>
<name>A0A073KDI8_9BACI</name>
<feature type="binding site" evidence="4">
    <location>
        <position position="138"/>
    </location>
    <ligand>
        <name>a divalent metal cation</name>
        <dbReference type="ChEBI" id="CHEBI:60240"/>
        <label>1</label>
    </ligand>
</feature>
<dbReference type="InterPro" id="IPR036069">
    <property type="entry name" value="DUF34/NIF3_sf"/>
</dbReference>
<accession>A0A073KDI8</accession>
<dbReference type="InterPro" id="IPR002678">
    <property type="entry name" value="DUF34/NIF3"/>
</dbReference>
<dbReference type="eggNOG" id="COG0327">
    <property type="taxonomic scope" value="Bacteria"/>
</dbReference>
<feature type="binding site" evidence="4">
    <location>
        <position position="94"/>
    </location>
    <ligand>
        <name>a divalent metal cation</name>
        <dbReference type="ChEBI" id="CHEBI:60240"/>
        <label>1</label>
    </ligand>
</feature>
<dbReference type="GO" id="GO:0046872">
    <property type="term" value="F:metal ion binding"/>
    <property type="evidence" value="ECO:0007669"/>
    <property type="project" value="UniProtKB-KW"/>
</dbReference>
<evidence type="ECO:0000256" key="2">
    <source>
        <dbReference type="ARBA" id="ARBA00022112"/>
    </source>
</evidence>
<feature type="binding site" evidence="4">
    <location>
        <position position="95"/>
    </location>
    <ligand>
        <name>a divalent metal cation</name>
        <dbReference type="ChEBI" id="CHEBI:60240"/>
        <label>1</label>
    </ligand>
</feature>
<dbReference type="PANTHER" id="PTHR13799:SF14">
    <property type="entry name" value="GTP CYCLOHYDROLASE 1 TYPE 2 HOMOLOG"/>
    <property type="match status" value="1"/>
</dbReference>
<dbReference type="PANTHER" id="PTHR13799">
    <property type="entry name" value="NGG1 INTERACTING FACTOR 3"/>
    <property type="match status" value="1"/>
</dbReference>
<dbReference type="SUPFAM" id="SSF102705">
    <property type="entry name" value="NIF3 (NGG1p interacting factor 3)-like"/>
    <property type="match status" value="1"/>
</dbReference>
<comment type="similarity">
    <text evidence="1">Belongs to the GTP cyclohydrolase I type 2/NIF3 family.</text>
</comment>
<dbReference type="AlphaFoldDB" id="A0A073KDI8"/>
<sequence>MPDLKAVQHALDHLFQLEKYEKDSAFSRFIPAVYDPIDFPWQQFFEADFVDTFNGLMIKGAETVNTVFLAVFPTDDVLEKFISQSQPGDLLFMHHPIVMECGDPLGKSGSGFVPIPAHYLQAIQDKELSIYTCHVPMDHHQTYGTSVAIAKALDATVIDGFAYDGKDIPCGLICEIPETTTQNLEQHLKELFHIPYVDFEGKNHDSIKKIALIAGCGDKVDLLKEAEEKGAEAYITGEIHCHIDNEYGRYKYSLIMDYVKETNMSLIGVSHSASEYLVKKTLMRDWFIANFDVDLVLLPQKKWWY</sequence>
<evidence type="ECO:0000313" key="5">
    <source>
        <dbReference type="EMBL" id="KEK24581.1"/>
    </source>
</evidence>
<organism evidence="5 6">
    <name type="scientific">Bacillus gaemokensis</name>
    <dbReference type="NCBI Taxonomy" id="574375"/>
    <lineage>
        <taxon>Bacteria</taxon>
        <taxon>Bacillati</taxon>
        <taxon>Bacillota</taxon>
        <taxon>Bacilli</taxon>
        <taxon>Bacillales</taxon>
        <taxon>Bacillaceae</taxon>
        <taxon>Bacillus</taxon>
        <taxon>Bacillus cereus group</taxon>
    </lineage>
</organism>
<dbReference type="OrthoDB" id="12727at2"/>
<dbReference type="RefSeq" id="WP_033674346.1">
    <property type="nucleotide sequence ID" value="NZ_JOTM01000006.1"/>
</dbReference>
<proteinExistence type="inferred from homology"/>
<dbReference type="STRING" id="574375.AZF08_05425"/>
<gene>
    <name evidence="5" type="ORF">BAGA_25890</name>
</gene>
<dbReference type="Proteomes" id="UP000027778">
    <property type="component" value="Unassembled WGS sequence"/>
</dbReference>
<evidence type="ECO:0000256" key="4">
    <source>
        <dbReference type="PIRSR" id="PIRSR602678-1"/>
    </source>
</evidence>
<dbReference type="GO" id="GO:0005737">
    <property type="term" value="C:cytoplasm"/>
    <property type="evidence" value="ECO:0007669"/>
    <property type="project" value="TreeGrafter"/>
</dbReference>
<keyword evidence="3 4" id="KW-0479">Metal-binding</keyword>
<reference evidence="5 6" key="1">
    <citation type="submission" date="2014-06" db="EMBL/GenBank/DDBJ databases">
        <title>Draft genome sequence of Bacillus gaemokensis JCM 15801 (MCCC 1A00707).</title>
        <authorList>
            <person name="Lai Q."/>
            <person name="Liu Y."/>
            <person name="Shao Z."/>
        </authorList>
    </citation>
    <scope>NUCLEOTIDE SEQUENCE [LARGE SCALE GENOMIC DNA]</scope>
    <source>
        <strain evidence="5 6">JCM 15801</strain>
    </source>
</reference>
<evidence type="ECO:0000256" key="3">
    <source>
        <dbReference type="ARBA" id="ARBA00022723"/>
    </source>
</evidence>
<dbReference type="EMBL" id="JOTM01000006">
    <property type="protein sequence ID" value="KEK24581.1"/>
    <property type="molecule type" value="Genomic_DNA"/>
</dbReference>
<feature type="binding site" evidence="4">
    <location>
        <position position="275"/>
    </location>
    <ligand>
        <name>a divalent metal cation</name>
        <dbReference type="ChEBI" id="CHEBI:60240"/>
        <label>1</label>
    </ligand>
</feature>
<dbReference type="Gene3D" id="3.40.1390.30">
    <property type="entry name" value="NIF3 (NGG1p interacting factor 3)-like"/>
    <property type="match status" value="2"/>
</dbReference>
<evidence type="ECO:0000313" key="6">
    <source>
        <dbReference type="Proteomes" id="UP000027778"/>
    </source>
</evidence>
<evidence type="ECO:0000256" key="1">
    <source>
        <dbReference type="ARBA" id="ARBA00006964"/>
    </source>
</evidence>
<feature type="binding site" evidence="4">
    <location>
        <position position="271"/>
    </location>
    <ligand>
        <name>a divalent metal cation</name>
        <dbReference type="ChEBI" id="CHEBI:60240"/>
        <label>1</label>
    </ligand>
</feature>